<comment type="pathway">
    <text evidence="1">Glycan biosynthesis; starch biosynthesis.</text>
</comment>
<evidence type="ECO:0000256" key="4">
    <source>
        <dbReference type="ARBA" id="ARBA00022922"/>
    </source>
</evidence>
<gene>
    <name evidence="6" type="ORF">B296_00030227</name>
</gene>
<dbReference type="PANTHER" id="PTHR45825">
    <property type="entry name" value="GRANULE-BOUND STARCH SYNTHASE 1, CHLOROPLASTIC/AMYLOPLASTIC"/>
    <property type="match status" value="1"/>
</dbReference>
<name>A0A426Z220_ENSVE</name>
<evidence type="ECO:0000313" key="6">
    <source>
        <dbReference type="EMBL" id="RRT58013.1"/>
    </source>
</evidence>
<dbReference type="Proteomes" id="UP000287651">
    <property type="component" value="Unassembled WGS sequence"/>
</dbReference>
<dbReference type="UniPathway" id="UPA00152"/>
<evidence type="ECO:0000256" key="2">
    <source>
        <dbReference type="ARBA" id="ARBA00022676"/>
    </source>
</evidence>
<dbReference type="SUPFAM" id="SSF53756">
    <property type="entry name" value="UDP-Glycosyltransferase/glycogen phosphorylase"/>
    <property type="match status" value="2"/>
</dbReference>
<keyword evidence="4" id="KW-0750">Starch biosynthesis</keyword>
<accession>A0A426Z220</accession>
<evidence type="ECO:0000313" key="7">
    <source>
        <dbReference type="Proteomes" id="UP000287651"/>
    </source>
</evidence>
<keyword evidence="2" id="KW-0328">Glycosyltransferase</keyword>
<evidence type="ECO:0000256" key="1">
    <source>
        <dbReference type="ARBA" id="ARBA00004727"/>
    </source>
</evidence>
<evidence type="ECO:0000256" key="3">
    <source>
        <dbReference type="ARBA" id="ARBA00022679"/>
    </source>
</evidence>
<dbReference type="Gene3D" id="3.40.50.2000">
    <property type="entry name" value="Glycogen Phosphorylase B"/>
    <property type="match status" value="3"/>
</dbReference>
<dbReference type="Pfam" id="PF08323">
    <property type="entry name" value="Glyco_transf_5"/>
    <property type="match status" value="1"/>
</dbReference>
<feature type="domain" description="Starch synthase catalytic" evidence="5">
    <location>
        <begin position="92"/>
        <end position="120"/>
    </location>
</feature>
<dbReference type="PANTHER" id="PTHR45825:SF3">
    <property type="entry name" value="GRANULE-BOUND STARCH SYNTHASE 1, CHLOROPLASTIC_AMYLOPLASTIC"/>
    <property type="match status" value="1"/>
</dbReference>
<protein>
    <recommendedName>
        <fullName evidence="5">Starch synthase catalytic domain-containing protein</fullName>
    </recommendedName>
</protein>
<dbReference type="EMBL" id="AMZH03008892">
    <property type="protein sequence ID" value="RRT58013.1"/>
    <property type="molecule type" value="Genomic_DNA"/>
</dbReference>
<organism evidence="6 7">
    <name type="scientific">Ensete ventricosum</name>
    <name type="common">Abyssinian banana</name>
    <name type="synonym">Musa ensete</name>
    <dbReference type="NCBI Taxonomy" id="4639"/>
    <lineage>
        <taxon>Eukaryota</taxon>
        <taxon>Viridiplantae</taxon>
        <taxon>Streptophyta</taxon>
        <taxon>Embryophyta</taxon>
        <taxon>Tracheophyta</taxon>
        <taxon>Spermatophyta</taxon>
        <taxon>Magnoliopsida</taxon>
        <taxon>Liliopsida</taxon>
        <taxon>Zingiberales</taxon>
        <taxon>Musaceae</taxon>
        <taxon>Ensete</taxon>
    </lineage>
</organism>
<comment type="caution">
    <text evidence="6">The sequence shown here is derived from an EMBL/GenBank/DDBJ whole genome shotgun (WGS) entry which is preliminary data.</text>
</comment>
<keyword evidence="3" id="KW-0808">Transferase</keyword>
<dbReference type="AlphaFoldDB" id="A0A426Z220"/>
<reference evidence="6 7" key="1">
    <citation type="journal article" date="2014" name="Agronomy (Basel)">
        <title>A Draft Genome Sequence for Ensete ventricosum, the Drought-Tolerant Tree Against Hunger.</title>
        <authorList>
            <person name="Harrison J."/>
            <person name="Moore K.A."/>
            <person name="Paszkiewicz K."/>
            <person name="Jones T."/>
            <person name="Grant M."/>
            <person name="Ambacheew D."/>
            <person name="Muzemil S."/>
            <person name="Studholme D.J."/>
        </authorList>
    </citation>
    <scope>NUCLEOTIDE SEQUENCE [LARGE SCALE GENOMIC DNA]</scope>
</reference>
<sequence>MAAVTSSRFISRTSCSGYGGAFDSEAMTFQSRRVPYLRTPATTYEGLRTRNVVDSRQMQLNAKATSWQARRGTRHASQRPWAIVVCGSGMNLVFVGAEVAPWSKTGGLGDVLGGLPPAMALKVGDRMETVRFFHCYKRGVDRVFVDHPMFLEKVIDWRSNGFTWFQVAFCIHNIAYQGRFAFSDFARLNLPDKFKSSFDFIDGYALHFLYGTGKKKLERQLALLETMFPDKVRAHLKFNVPLAHGIMAGADILAVTSRFEPCGLIQLQAMQYGICDVVDKADVKKLVKTVKRALKVYGTPAFAEMIQNCMAQDLSWKVSYKNIYFS</sequence>
<dbReference type="GO" id="GO:0019252">
    <property type="term" value="P:starch biosynthetic process"/>
    <property type="evidence" value="ECO:0007669"/>
    <property type="project" value="UniProtKB-UniPathway"/>
</dbReference>
<dbReference type="InterPro" id="IPR013534">
    <property type="entry name" value="Starch_synth_cat_dom"/>
</dbReference>
<evidence type="ECO:0000259" key="5">
    <source>
        <dbReference type="Pfam" id="PF08323"/>
    </source>
</evidence>
<proteinExistence type="predicted"/>
<dbReference type="GO" id="GO:0016757">
    <property type="term" value="F:glycosyltransferase activity"/>
    <property type="evidence" value="ECO:0007669"/>
    <property type="project" value="UniProtKB-KW"/>
</dbReference>